<reference evidence="1 2" key="1">
    <citation type="submission" date="2018-06" db="EMBL/GenBank/DDBJ databases">
        <authorList>
            <consortium name="Pathogen Informatics"/>
            <person name="Doyle S."/>
        </authorList>
    </citation>
    <scope>NUCLEOTIDE SEQUENCE [LARGE SCALE GENOMIC DNA]</scope>
    <source>
        <strain evidence="1 2">NCTC13465</strain>
    </source>
</reference>
<organism evidence="1 2">
    <name type="scientific">Klebsiella pneumoniae</name>
    <dbReference type="NCBI Taxonomy" id="573"/>
    <lineage>
        <taxon>Bacteria</taxon>
        <taxon>Pseudomonadati</taxon>
        <taxon>Pseudomonadota</taxon>
        <taxon>Gammaproteobacteria</taxon>
        <taxon>Enterobacterales</taxon>
        <taxon>Enterobacteriaceae</taxon>
        <taxon>Klebsiella/Raoultella group</taxon>
        <taxon>Klebsiella</taxon>
        <taxon>Klebsiella pneumoniae complex</taxon>
    </lineage>
</organism>
<sequence length="58" mass="6754">MDFNALVDLLINTGYTPEYYPLKVNRIVEVLNRIVEVLNGMSEADYKDYCLVWALLNK</sequence>
<dbReference type="Proteomes" id="UP000251721">
    <property type="component" value="Unassembled WGS sequence"/>
</dbReference>
<accession>A0A2X3F2G3</accession>
<gene>
    <name evidence="1" type="ORF">NCTC13465_00637</name>
</gene>
<evidence type="ECO:0000313" key="2">
    <source>
        <dbReference type="Proteomes" id="UP000251721"/>
    </source>
</evidence>
<protein>
    <submittedName>
        <fullName evidence="1">Uncharacterized protein</fullName>
    </submittedName>
</protein>
<dbReference type="EMBL" id="UAWQ01000005">
    <property type="protein sequence ID" value="SQC41397.1"/>
    <property type="molecule type" value="Genomic_DNA"/>
</dbReference>
<evidence type="ECO:0000313" key="1">
    <source>
        <dbReference type="EMBL" id="SQC41397.1"/>
    </source>
</evidence>
<dbReference type="AlphaFoldDB" id="A0A2X3F2G3"/>
<name>A0A2X3F2G3_KLEPN</name>
<proteinExistence type="predicted"/>